<name>A0A0C5VSA3_9GAMM</name>
<protein>
    <submittedName>
        <fullName evidence="1">Uncharacterized protein</fullName>
    </submittedName>
</protein>
<evidence type="ECO:0000313" key="2">
    <source>
        <dbReference type="Proteomes" id="UP000032266"/>
    </source>
</evidence>
<keyword evidence="2" id="KW-1185">Reference proteome</keyword>
<dbReference type="OrthoDB" id="6196008at2"/>
<sequence length="125" mass="14180">MIFTASSDIIVNNRLASVRGQTVELLYFRNEQVLLLTTQALSLYRHERFIEDELGNGLLAYLKLPDEHLLAQRQGHYVAEFQAGYVGLVDGKTLLITPVAIQLFPNKTDALYNRAEICRLKLSTE</sequence>
<organism evidence="1 2">
    <name type="scientific">Gynuella sunshinyii YC6258</name>
    <dbReference type="NCBI Taxonomy" id="1445510"/>
    <lineage>
        <taxon>Bacteria</taxon>
        <taxon>Pseudomonadati</taxon>
        <taxon>Pseudomonadota</taxon>
        <taxon>Gammaproteobacteria</taxon>
        <taxon>Oceanospirillales</taxon>
        <taxon>Saccharospirillaceae</taxon>
        <taxon>Gynuella</taxon>
    </lineage>
</organism>
<proteinExistence type="predicted"/>
<evidence type="ECO:0000313" key="1">
    <source>
        <dbReference type="EMBL" id="AJQ97101.1"/>
    </source>
</evidence>
<dbReference type="EMBL" id="CP007142">
    <property type="protein sequence ID" value="AJQ97101.1"/>
    <property type="molecule type" value="Genomic_DNA"/>
</dbReference>
<dbReference type="STRING" id="1445510.YC6258_05071"/>
<gene>
    <name evidence="1" type="ORF">YC6258_05071</name>
</gene>
<dbReference type="Proteomes" id="UP000032266">
    <property type="component" value="Chromosome"/>
</dbReference>
<accession>A0A0C5VSA3</accession>
<dbReference type="HOGENOM" id="CLU_162568_0_0_6"/>
<dbReference type="RefSeq" id="WP_052830505.1">
    <property type="nucleotide sequence ID" value="NZ_CP007142.1"/>
</dbReference>
<dbReference type="KEGG" id="gsn:YC6258_05071"/>
<reference evidence="1 2" key="1">
    <citation type="submission" date="2014-01" db="EMBL/GenBank/DDBJ databases">
        <title>Full genme sequencing of cellulolytic bacterium Gynuella sunshinyii YC6258T gen. nov., sp. nov.</title>
        <authorList>
            <person name="Khan H."/>
            <person name="Chung E.J."/>
            <person name="Chung Y.R."/>
        </authorList>
    </citation>
    <scope>NUCLEOTIDE SEQUENCE [LARGE SCALE GENOMIC DNA]</scope>
    <source>
        <strain evidence="1 2">YC6258</strain>
    </source>
</reference>
<dbReference type="AlphaFoldDB" id="A0A0C5VSA3"/>